<organism evidence="2 3">
    <name type="scientific">Ignisphaera aggregans</name>
    <dbReference type="NCBI Taxonomy" id="334771"/>
    <lineage>
        <taxon>Archaea</taxon>
        <taxon>Thermoproteota</taxon>
        <taxon>Thermoprotei</taxon>
        <taxon>Desulfurococcales</taxon>
        <taxon>Desulfurococcaceae</taxon>
        <taxon>Ignisphaera</taxon>
    </lineage>
</organism>
<evidence type="ECO:0000313" key="2">
    <source>
        <dbReference type="EMBL" id="HIP57567.1"/>
    </source>
</evidence>
<dbReference type="EMBL" id="DQTV01000119">
    <property type="protein sequence ID" value="HIP57567.1"/>
    <property type="molecule type" value="Genomic_DNA"/>
</dbReference>
<comment type="caution">
    <text evidence="2">The sequence shown here is derived from an EMBL/GenBank/DDBJ whole genome shotgun (WGS) entry which is preliminary data.</text>
</comment>
<protein>
    <submittedName>
        <fullName evidence="2">Uncharacterized protein</fullName>
    </submittedName>
</protein>
<gene>
    <name evidence="2" type="ORF">EYH02_05860</name>
</gene>
<reference evidence="2" key="1">
    <citation type="journal article" date="2020" name="ISME J.">
        <title>Gammaproteobacteria mediating utilization of methyl-, sulfur- and petroleum organic compounds in deep ocean hydrothermal plumes.</title>
        <authorList>
            <person name="Zhou Z."/>
            <person name="Liu Y."/>
            <person name="Pan J."/>
            <person name="Cron B.R."/>
            <person name="Toner B.M."/>
            <person name="Anantharaman K."/>
            <person name="Breier J.A."/>
            <person name="Dick G.J."/>
            <person name="Li M."/>
        </authorList>
    </citation>
    <scope>NUCLEOTIDE SEQUENCE</scope>
    <source>
        <strain evidence="2">SZUA-1435</strain>
    </source>
</reference>
<dbReference type="Proteomes" id="UP000605805">
    <property type="component" value="Unassembled WGS sequence"/>
</dbReference>
<accession>A0A832YZT4</accession>
<dbReference type="AlphaFoldDB" id="A0A832YZT4"/>
<name>A0A832YZT4_9CREN</name>
<proteinExistence type="predicted"/>
<evidence type="ECO:0000313" key="3">
    <source>
        <dbReference type="Proteomes" id="UP000605805"/>
    </source>
</evidence>
<sequence length="67" mass="7436">MPPHVHSNTAVQRVATEMSSVTRAKGTWRSSDIDRGLDLPVLHRCRCSALHRDVGMVLVRADDVGDR</sequence>
<feature type="compositionally biased region" description="Polar residues" evidence="1">
    <location>
        <begin position="1"/>
        <end position="22"/>
    </location>
</feature>
<feature type="region of interest" description="Disordered" evidence="1">
    <location>
        <begin position="1"/>
        <end position="28"/>
    </location>
</feature>
<evidence type="ECO:0000256" key="1">
    <source>
        <dbReference type="SAM" id="MobiDB-lite"/>
    </source>
</evidence>